<reference evidence="1 2" key="1">
    <citation type="journal article" date="2018" name="Sci. Rep.">
        <title>Genomic signatures of local adaptation to the degree of environmental predictability in rotifers.</title>
        <authorList>
            <person name="Franch-Gras L."/>
            <person name="Hahn C."/>
            <person name="Garcia-Roger E.M."/>
            <person name="Carmona M.J."/>
            <person name="Serra M."/>
            <person name="Gomez A."/>
        </authorList>
    </citation>
    <scope>NUCLEOTIDE SEQUENCE [LARGE SCALE GENOMIC DNA]</scope>
    <source>
        <strain evidence="1">HYR1</strain>
    </source>
</reference>
<name>A0A3M7R616_BRAPC</name>
<dbReference type="Pfam" id="PF02995">
    <property type="entry name" value="DUF229"/>
    <property type="match status" value="1"/>
</dbReference>
<evidence type="ECO:0000313" key="1">
    <source>
        <dbReference type="EMBL" id="RNA18688.1"/>
    </source>
</evidence>
<proteinExistence type="predicted"/>
<accession>A0A3M7R616</accession>
<dbReference type="Proteomes" id="UP000276133">
    <property type="component" value="Unassembled WGS sequence"/>
</dbReference>
<dbReference type="AlphaFoldDB" id="A0A3M7R616"/>
<dbReference type="InterPro" id="IPR004245">
    <property type="entry name" value="DUF229"/>
</dbReference>
<sequence length="80" mass="9197">MTSNISIKVQNQTLEKDNFCKIPKLILEVNTALFLFSDHGERIGIDMLSEQGSLEEMLPFFSVYLPKEFKRNSIDKAEKS</sequence>
<keyword evidence="2" id="KW-1185">Reference proteome</keyword>
<protein>
    <submittedName>
        <fullName evidence="1">Uncharacterized protein</fullName>
    </submittedName>
</protein>
<dbReference type="OrthoDB" id="413313at2759"/>
<dbReference type="EMBL" id="REGN01004190">
    <property type="protein sequence ID" value="RNA18688.1"/>
    <property type="molecule type" value="Genomic_DNA"/>
</dbReference>
<evidence type="ECO:0000313" key="2">
    <source>
        <dbReference type="Proteomes" id="UP000276133"/>
    </source>
</evidence>
<comment type="caution">
    <text evidence="1">The sequence shown here is derived from an EMBL/GenBank/DDBJ whole genome shotgun (WGS) entry which is preliminary data.</text>
</comment>
<organism evidence="1 2">
    <name type="scientific">Brachionus plicatilis</name>
    <name type="common">Marine rotifer</name>
    <name type="synonym">Brachionus muelleri</name>
    <dbReference type="NCBI Taxonomy" id="10195"/>
    <lineage>
        <taxon>Eukaryota</taxon>
        <taxon>Metazoa</taxon>
        <taxon>Spiralia</taxon>
        <taxon>Gnathifera</taxon>
        <taxon>Rotifera</taxon>
        <taxon>Eurotatoria</taxon>
        <taxon>Monogononta</taxon>
        <taxon>Pseudotrocha</taxon>
        <taxon>Ploima</taxon>
        <taxon>Brachionidae</taxon>
        <taxon>Brachionus</taxon>
    </lineage>
</organism>
<gene>
    <name evidence="1" type="ORF">BpHYR1_038588</name>
</gene>